<feature type="transmembrane region" description="Helical" evidence="7">
    <location>
        <begin position="65"/>
        <end position="91"/>
    </location>
</feature>
<dbReference type="CDD" id="cd06261">
    <property type="entry name" value="TM_PBP2"/>
    <property type="match status" value="1"/>
</dbReference>
<dbReference type="SUPFAM" id="SSF161098">
    <property type="entry name" value="MetI-like"/>
    <property type="match status" value="1"/>
</dbReference>
<keyword evidence="4 7" id="KW-0812">Transmembrane</keyword>
<gene>
    <name evidence="9" type="primary">ssuC</name>
    <name evidence="9" type="ORF">Pla123a_40170</name>
</gene>
<comment type="similarity">
    <text evidence="7">Belongs to the binding-protein-dependent transport system permease family.</text>
</comment>
<dbReference type="GO" id="GO:0005886">
    <property type="term" value="C:plasma membrane"/>
    <property type="evidence" value="ECO:0007669"/>
    <property type="project" value="UniProtKB-SubCell"/>
</dbReference>
<dbReference type="PANTHER" id="PTHR30151">
    <property type="entry name" value="ALKANE SULFONATE ABC TRANSPORTER-RELATED, MEMBRANE SUBUNIT"/>
    <property type="match status" value="1"/>
</dbReference>
<comment type="caution">
    <text evidence="9">The sequence shown here is derived from an EMBL/GenBank/DDBJ whole genome shotgun (WGS) entry which is preliminary data.</text>
</comment>
<sequence length="278" mass="30030">MSYAASNNGPHWSRRVLRLAAPLALGAVVLAAWEIVVRVKEISPYLLPTPSGIAQAMWEHREPLLAAWGVTLTTMLIALAAAVLGGVLLAALFSTSRVLELSLFPYAVTLQVTPLLAIAPLLLIWIHEPRWVMLLCAWIVAFFPILSGTAVGLRAADAGHEDLFRLYGASRWQRLRLLLAPTALPYFLAGLRVSVNLALVGAVVAEFVTAAAVEHPGLATIIFEAQYRSDTERAFAALAIISLTGVVFYFATHLLSGWLLSSRQERRVSSREGGSVAG</sequence>
<dbReference type="Proteomes" id="UP000318478">
    <property type="component" value="Unassembled WGS sequence"/>
</dbReference>
<dbReference type="GO" id="GO:0055085">
    <property type="term" value="P:transmembrane transport"/>
    <property type="evidence" value="ECO:0007669"/>
    <property type="project" value="InterPro"/>
</dbReference>
<dbReference type="InterPro" id="IPR035906">
    <property type="entry name" value="MetI-like_sf"/>
</dbReference>
<keyword evidence="3" id="KW-1003">Cell membrane</keyword>
<feature type="transmembrane region" description="Helical" evidence="7">
    <location>
        <begin position="103"/>
        <end position="126"/>
    </location>
</feature>
<organism evidence="9 10">
    <name type="scientific">Posidoniimonas polymericola</name>
    <dbReference type="NCBI Taxonomy" id="2528002"/>
    <lineage>
        <taxon>Bacteria</taxon>
        <taxon>Pseudomonadati</taxon>
        <taxon>Planctomycetota</taxon>
        <taxon>Planctomycetia</taxon>
        <taxon>Pirellulales</taxon>
        <taxon>Lacipirellulaceae</taxon>
        <taxon>Posidoniimonas</taxon>
    </lineage>
</organism>
<keyword evidence="2 7" id="KW-0813">Transport</keyword>
<proteinExistence type="inferred from homology"/>
<protein>
    <submittedName>
        <fullName evidence="9">Putative aliphatic sulfonates transport permease protein SsuC</fullName>
    </submittedName>
</protein>
<name>A0A5C5YCQ2_9BACT</name>
<dbReference type="EMBL" id="SJPO01000011">
    <property type="protein sequence ID" value="TWT72718.1"/>
    <property type="molecule type" value="Genomic_DNA"/>
</dbReference>
<dbReference type="Pfam" id="PF00528">
    <property type="entry name" value="BPD_transp_1"/>
    <property type="match status" value="1"/>
</dbReference>
<keyword evidence="5 7" id="KW-1133">Transmembrane helix</keyword>
<dbReference type="AlphaFoldDB" id="A0A5C5YCQ2"/>
<dbReference type="Gene3D" id="1.10.3720.10">
    <property type="entry name" value="MetI-like"/>
    <property type="match status" value="1"/>
</dbReference>
<evidence type="ECO:0000256" key="5">
    <source>
        <dbReference type="ARBA" id="ARBA00022989"/>
    </source>
</evidence>
<dbReference type="OrthoDB" id="9804353at2"/>
<feature type="domain" description="ABC transmembrane type-1" evidence="8">
    <location>
        <begin position="68"/>
        <end position="256"/>
    </location>
</feature>
<evidence type="ECO:0000256" key="3">
    <source>
        <dbReference type="ARBA" id="ARBA00022475"/>
    </source>
</evidence>
<evidence type="ECO:0000256" key="7">
    <source>
        <dbReference type="RuleBase" id="RU363032"/>
    </source>
</evidence>
<dbReference type="RefSeq" id="WP_146590256.1">
    <property type="nucleotide sequence ID" value="NZ_SJPO01000011.1"/>
</dbReference>
<feature type="transmembrane region" description="Helical" evidence="7">
    <location>
        <begin position="16"/>
        <end position="36"/>
    </location>
</feature>
<dbReference type="PANTHER" id="PTHR30151:SF41">
    <property type="entry name" value="ABC TRANSPORTER PERMEASE PROTEIN"/>
    <property type="match status" value="1"/>
</dbReference>
<keyword evidence="6 7" id="KW-0472">Membrane</keyword>
<evidence type="ECO:0000313" key="10">
    <source>
        <dbReference type="Proteomes" id="UP000318478"/>
    </source>
</evidence>
<feature type="transmembrane region" description="Helical" evidence="7">
    <location>
        <begin position="234"/>
        <end position="261"/>
    </location>
</feature>
<evidence type="ECO:0000259" key="8">
    <source>
        <dbReference type="PROSITE" id="PS50928"/>
    </source>
</evidence>
<reference evidence="9 10" key="1">
    <citation type="submission" date="2019-02" db="EMBL/GenBank/DDBJ databases">
        <title>Deep-cultivation of Planctomycetes and their phenomic and genomic characterization uncovers novel biology.</title>
        <authorList>
            <person name="Wiegand S."/>
            <person name="Jogler M."/>
            <person name="Boedeker C."/>
            <person name="Pinto D."/>
            <person name="Vollmers J."/>
            <person name="Rivas-Marin E."/>
            <person name="Kohn T."/>
            <person name="Peeters S.H."/>
            <person name="Heuer A."/>
            <person name="Rast P."/>
            <person name="Oberbeckmann S."/>
            <person name="Bunk B."/>
            <person name="Jeske O."/>
            <person name="Meyerdierks A."/>
            <person name="Storesund J.E."/>
            <person name="Kallscheuer N."/>
            <person name="Luecker S."/>
            <person name="Lage O.M."/>
            <person name="Pohl T."/>
            <person name="Merkel B.J."/>
            <person name="Hornburger P."/>
            <person name="Mueller R.-W."/>
            <person name="Bruemmer F."/>
            <person name="Labrenz M."/>
            <person name="Spormann A.M."/>
            <person name="Op Den Camp H."/>
            <person name="Overmann J."/>
            <person name="Amann R."/>
            <person name="Jetten M.S.M."/>
            <person name="Mascher T."/>
            <person name="Medema M.H."/>
            <person name="Devos D.P."/>
            <person name="Kaster A.-K."/>
            <person name="Ovreas L."/>
            <person name="Rohde M."/>
            <person name="Galperin M.Y."/>
            <person name="Jogler C."/>
        </authorList>
    </citation>
    <scope>NUCLEOTIDE SEQUENCE [LARGE SCALE GENOMIC DNA]</scope>
    <source>
        <strain evidence="9 10">Pla123a</strain>
    </source>
</reference>
<feature type="transmembrane region" description="Helical" evidence="7">
    <location>
        <begin position="132"/>
        <end position="156"/>
    </location>
</feature>
<evidence type="ECO:0000256" key="2">
    <source>
        <dbReference type="ARBA" id="ARBA00022448"/>
    </source>
</evidence>
<evidence type="ECO:0000256" key="1">
    <source>
        <dbReference type="ARBA" id="ARBA00004651"/>
    </source>
</evidence>
<dbReference type="PROSITE" id="PS50928">
    <property type="entry name" value="ABC_TM1"/>
    <property type="match status" value="1"/>
</dbReference>
<comment type="subcellular location">
    <subcellularLocation>
        <location evidence="1 7">Cell membrane</location>
        <topology evidence="1 7">Multi-pass membrane protein</topology>
    </subcellularLocation>
</comment>
<evidence type="ECO:0000256" key="6">
    <source>
        <dbReference type="ARBA" id="ARBA00023136"/>
    </source>
</evidence>
<evidence type="ECO:0000313" key="9">
    <source>
        <dbReference type="EMBL" id="TWT72718.1"/>
    </source>
</evidence>
<evidence type="ECO:0000256" key="4">
    <source>
        <dbReference type="ARBA" id="ARBA00022692"/>
    </source>
</evidence>
<accession>A0A5C5YCQ2</accession>
<keyword evidence="10" id="KW-1185">Reference proteome</keyword>
<dbReference type="InterPro" id="IPR000515">
    <property type="entry name" value="MetI-like"/>
</dbReference>